<evidence type="ECO:0000259" key="10">
    <source>
        <dbReference type="Pfam" id="PF04963"/>
    </source>
</evidence>
<dbReference type="GO" id="GO:0006352">
    <property type="term" value="P:DNA-templated transcription initiation"/>
    <property type="evidence" value="ECO:0007669"/>
    <property type="project" value="InterPro"/>
</dbReference>
<dbReference type="GO" id="GO:0001216">
    <property type="term" value="F:DNA-binding transcription activator activity"/>
    <property type="evidence" value="ECO:0007669"/>
    <property type="project" value="InterPro"/>
</dbReference>
<dbReference type="InterPro" id="IPR007634">
    <property type="entry name" value="RNA_pol_sigma_54_DNA-bd"/>
</dbReference>
<dbReference type="EMBL" id="CP038015">
    <property type="protein sequence ID" value="QBP40495.1"/>
    <property type="molecule type" value="Genomic_DNA"/>
</dbReference>
<gene>
    <name evidence="11" type="primary">rpoN</name>
    <name evidence="11" type="ORF">E2636_04835</name>
</gene>
<dbReference type="AlphaFoldDB" id="A0A4V1AMU5"/>
<keyword evidence="8" id="KW-0804">Transcription</keyword>
<dbReference type="InterPro" id="IPR038709">
    <property type="entry name" value="RpoN_core-bd_sf"/>
</dbReference>
<sequence>MEQRLSQRQFQTQKLAMTQSLRQSLEILNFSTHELNSFLKEKQQENPWLKIRSKGPLLITPEMVLQIPDHTSYKDILYSQLLDFQLTEELTQLVKWLLDDINEDGFLMDSLEEYGKWTNKPESLIKEAIDVIQQFEPIGIGAFSKQHALILQATYHEMSEQTIDIVINHFDLLINRKWKELAKKMHISLEEIQQIADILSDFSTSPLQLITEHKASYIQPDACVLVEEKELNIIYYGHAFPKVHIDKAYMKTLPSQIDADVMTYMKQKSKEISNIDGQLQWRKSTLQRIIQEIVHRQQKYFMHGTQFLVPMTMTDVAELLELHESTVSRAVREKYLQTKTGVVSLKSFFSQPSTEDVSATHVKARIQSFIDHEEKEKPLSDQKIVDMLTKERIHLSRRVITKYRKQLLIVSSSKRKRFERKDS</sequence>
<dbReference type="KEGG" id="panc:E2636_04835"/>
<evidence type="ECO:0000313" key="12">
    <source>
        <dbReference type="Proteomes" id="UP000294292"/>
    </source>
</evidence>
<evidence type="ECO:0000256" key="4">
    <source>
        <dbReference type="ARBA" id="ARBA00022695"/>
    </source>
</evidence>
<evidence type="ECO:0000256" key="2">
    <source>
        <dbReference type="ARBA" id="ARBA00022478"/>
    </source>
</evidence>
<keyword evidence="4" id="KW-0548">Nucleotidyltransferase</keyword>
<dbReference type="GO" id="GO:0000428">
    <property type="term" value="C:DNA-directed RNA polymerase complex"/>
    <property type="evidence" value="ECO:0007669"/>
    <property type="project" value="UniProtKB-KW"/>
</dbReference>
<dbReference type="Pfam" id="PF04963">
    <property type="entry name" value="Sigma54_CBD"/>
    <property type="match status" value="1"/>
</dbReference>
<evidence type="ECO:0000259" key="9">
    <source>
        <dbReference type="Pfam" id="PF04552"/>
    </source>
</evidence>
<dbReference type="Gene3D" id="1.10.10.1330">
    <property type="entry name" value="RNA polymerase sigma-54 factor, core-binding domain"/>
    <property type="match status" value="1"/>
</dbReference>
<dbReference type="GO" id="GO:0003677">
    <property type="term" value="F:DNA binding"/>
    <property type="evidence" value="ECO:0007669"/>
    <property type="project" value="UniProtKB-KW"/>
</dbReference>
<dbReference type="NCBIfam" id="TIGR02395">
    <property type="entry name" value="rpoN_sigma"/>
    <property type="match status" value="1"/>
</dbReference>
<keyword evidence="6" id="KW-0731">Sigma factor</keyword>
<accession>A0A4V1AMU5</accession>
<dbReference type="GO" id="GO:0016987">
    <property type="term" value="F:sigma factor activity"/>
    <property type="evidence" value="ECO:0007669"/>
    <property type="project" value="UniProtKB-KW"/>
</dbReference>
<dbReference type="Pfam" id="PF04552">
    <property type="entry name" value="Sigma54_DBD"/>
    <property type="match status" value="1"/>
</dbReference>
<name>A0A4V1AMU5_9BACL</name>
<proteinExistence type="inferred from homology"/>
<dbReference type="Proteomes" id="UP000294292">
    <property type="component" value="Chromosome"/>
</dbReference>
<dbReference type="PANTHER" id="PTHR32248:SF4">
    <property type="entry name" value="RNA POLYMERASE SIGMA-54 FACTOR"/>
    <property type="match status" value="1"/>
</dbReference>
<reference evidence="11 12" key="1">
    <citation type="submission" date="2019-03" db="EMBL/GenBank/DDBJ databases">
        <title>Complete genome sequence of Paenisporosarcina antarctica CGMCC 1.6503T.</title>
        <authorList>
            <person name="Rong J.-C."/>
            <person name="Chi N.-Y."/>
            <person name="Zhang Q.-F."/>
        </authorList>
    </citation>
    <scope>NUCLEOTIDE SEQUENCE [LARGE SCALE GENOMIC DNA]</scope>
    <source>
        <strain evidence="11 12">CGMCC 1.6503</strain>
    </source>
</reference>
<evidence type="ECO:0000256" key="6">
    <source>
        <dbReference type="ARBA" id="ARBA00023082"/>
    </source>
</evidence>
<feature type="domain" description="RNA polymerase sigma factor 54 core-binding" evidence="10">
    <location>
        <begin position="69"/>
        <end position="249"/>
    </location>
</feature>
<dbReference type="OrthoDB" id="9814402at2"/>
<evidence type="ECO:0000256" key="1">
    <source>
        <dbReference type="ARBA" id="ARBA00008798"/>
    </source>
</evidence>
<dbReference type="PRINTS" id="PR00045">
    <property type="entry name" value="SIGMA54FCT"/>
</dbReference>
<evidence type="ECO:0000256" key="7">
    <source>
        <dbReference type="ARBA" id="ARBA00023125"/>
    </source>
</evidence>
<protein>
    <submittedName>
        <fullName evidence="11">RNA polymerase factor sigma-54</fullName>
    </submittedName>
</protein>
<dbReference type="InterPro" id="IPR007046">
    <property type="entry name" value="RNA_pol_sigma_54_core-bd"/>
</dbReference>
<dbReference type="Gene3D" id="1.10.10.60">
    <property type="entry name" value="Homeodomain-like"/>
    <property type="match status" value="1"/>
</dbReference>
<dbReference type="InterPro" id="IPR000394">
    <property type="entry name" value="RNA_pol_sigma_54"/>
</dbReference>
<evidence type="ECO:0000256" key="8">
    <source>
        <dbReference type="ARBA" id="ARBA00023163"/>
    </source>
</evidence>
<feature type="domain" description="RNA polymerase sigma factor 54 DNA-binding" evidence="9">
    <location>
        <begin position="263"/>
        <end position="417"/>
    </location>
</feature>
<keyword evidence="7" id="KW-0238">DNA-binding</keyword>
<organism evidence="11 12">
    <name type="scientific">Paenisporosarcina antarctica</name>
    <dbReference type="NCBI Taxonomy" id="417367"/>
    <lineage>
        <taxon>Bacteria</taxon>
        <taxon>Bacillati</taxon>
        <taxon>Bacillota</taxon>
        <taxon>Bacilli</taxon>
        <taxon>Bacillales</taxon>
        <taxon>Caryophanaceae</taxon>
        <taxon>Paenisporosarcina</taxon>
    </lineage>
</organism>
<dbReference type="PIRSF" id="PIRSF000774">
    <property type="entry name" value="RpoN"/>
    <property type="match status" value="1"/>
</dbReference>
<dbReference type="PANTHER" id="PTHR32248">
    <property type="entry name" value="RNA POLYMERASE SIGMA-54 FACTOR"/>
    <property type="match status" value="1"/>
</dbReference>
<dbReference type="PROSITE" id="PS50044">
    <property type="entry name" value="SIGMA54_3"/>
    <property type="match status" value="1"/>
</dbReference>
<dbReference type="Pfam" id="PF00309">
    <property type="entry name" value="Sigma54_AID"/>
    <property type="match status" value="1"/>
</dbReference>
<keyword evidence="5" id="KW-0805">Transcription regulation</keyword>
<keyword evidence="2" id="KW-0240">DNA-directed RNA polymerase</keyword>
<evidence type="ECO:0000256" key="5">
    <source>
        <dbReference type="ARBA" id="ARBA00023015"/>
    </source>
</evidence>
<dbReference type="GO" id="GO:0016779">
    <property type="term" value="F:nucleotidyltransferase activity"/>
    <property type="evidence" value="ECO:0007669"/>
    <property type="project" value="UniProtKB-KW"/>
</dbReference>
<comment type="similarity">
    <text evidence="1">Belongs to the sigma-54 factor family.</text>
</comment>
<keyword evidence="12" id="KW-1185">Reference proteome</keyword>
<dbReference type="PROSITE" id="PS00717">
    <property type="entry name" value="SIGMA54_1"/>
    <property type="match status" value="1"/>
</dbReference>
<dbReference type="RefSeq" id="WP_134209211.1">
    <property type="nucleotide sequence ID" value="NZ_CP038015.1"/>
</dbReference>
<keyword evidence="3" id="KW-0808">Transferase</keyword>
<evidence type="ECO:0000313" key="11">
    <source>
        <dbReference type="EMBL" id="QBP40495.1"/>
    </source>
</evidence>
<evidence type="ECO:0000256" key="3">
    <source>
        <dbReference type="ARBA" id="ARBA00022679"/>
    </source>
</evidence>